<protein>
    <submittedName>
        <fullName evidence="1">Acyl-CoA thioester hydrolase</fullName>
    </submittedName>
</protein>
<organism evidence="1 2">
    <name type="scientific">Kushneria sinocarnis</name>
    <dbReference type="NCBI Taxonomy" id="595502"/>
    <lineage>
        <taxon>Bacteria</taxon>
        <taxon>Pseudomonadati</taxon>
        <taxon>Pseudomonadota</taxon>
        <taxon>Gammaproteobacteria</taxon>
        <taxon>Oceanospirillales</taxon>
        <taxon>Halomonadaceae</taxon>
        <taxon>Kushneria</taxon>
    </lineage>
</organism>
<gene>
    <name evidence="1" type="ORF">C7446_1435</name>
</gene>
<dbReference type="GO" id="GO:0016787">
    <property type="term" value="F:hydrolase activity"/>
    <property type="evidence" value="ECO:0007669"/>
    <property type="project" value="UniProtKB-KW"/>
</dbReference>
<proteinExistence type="predicted"/>
<name>A0A420WX14_9GAMM</name>
<evidence type="ECO:0000313" key="2">
    <source>
        <dbReference type="Proteomes" id="UP000281975"/>
    </source>
</evidence>
<comment type="caution">
    <text evidence="1">The sequence shown here is derived from an EMBL/GenBank/DDBJ whole genome shotgun (WGS) entry which is preliminary data.</text>
</comment>
<keyword evidence="1" id="KW-0378">Hydrolase</keyword>
<evidence type="ECO:0000313" key="1">
    <source>
        <dbReference type="EMBL" id="RKR04233.1"/>
    </source>
</evidence>
<sequence>MKALMKTRVLPEWVDYNGHLNDAEYARLFSLAVEALLDHVGLDEVGRRENGVTVYTLETHLCYLGQAYEGQELSVTLEVLDRDSKRLHVFFRLRDEHGQLLATSEQMLMAMALGGGRPTALPAGVNATLEGFGQTVPEQWPEQAGRRIGIRRH</sequence>
<dbReference type="RefSeq" id="WP_121172416.1">
    <property type="nucleotide sequence ID" value="NZ_RBIN01000004.1"/>
</dbReference>
<dbReference type="EMBL" id="RBIN01000004">
    <property type="protein sequence ID" value="RKR04233.1"/>
    <property type="molecule type" value="Genomic_DNA"/>
</dbReference>
<reference evidence="1 2" key="1">
    <citation type="submission" date="2018-10" db="EMBL/GenBank/DDBJ databases">
        <title>Genomic Encyclopedia of Type Strains, Phase IV (KMG-IV): sequencing the most valuable type-strain genomes for metagenomic binning, comparative biology and taxonomic classification.</title>
        <authorList>
            <person name="Goeker M."/>
        </authorList>
    </citation>
    <scope>NUCLEOTIDE SEQUENCE [LARGE SCALE GENOMIC DNA]</scope>
    <source>
        <strain evidence="1 2">DSM 23229</strain>
    </source>
</reference>
<dbReference type="InterPro" id="IPR029069">
    <property type="entry name" value="HotDog_dom_sf"/>
</dbReference>
<dbReference type="SUPFAM" id="SSF54637">
    <property type="entry name" value="Thioesterase/thiol ester dehydrase-isomerase"/>
    <property type="match status" value="1"/>
</dbReference>
<accession>A0A420WX14</accession>
<dbReference type="CDD" id="cd00586">
    <property type="entry name" value="4HBT"/>
    <property type="match status" value="1"/>
</dbReference>
<keyword evidence="2" id="KW-1185">Reference proteome</keyword>
<dbReference type="Proteomes" id="UP000281975">
    <property type="component" value="Unassembled WGS sequence"/>
</dbReference>
<dbReference type="Gene3D" id="3.10.129.10">
    <property type="entry name" value="Hotdog Thioesterase"/>
    <property type="match status" value="1"/>
</dbReference>
<dbReference type="Pfam" id="PF13279">
    <property type="entry name" value="4HBT_2"/>
    <property type="match status" value="1"/>
</dbReference>
<dbReference type="OrthoDB" id="6117985at2"/>
<dbReference type="AlphaFoldDB" id="A0A420WX14"/>